<reference evidence="2" key="1">
    <citation type="submission" date="2020-06" db="EMBL/GenBank/DDBJ databases">
        <title>Novel chitinolytic bacterium.</title>
        <authorList>
            <person name="Ungkulpasvich U."/>
            <person name="Kosugi A."/>
            <person name="Uke A."/>
        </authorList>
    </citation>
    <scope>NUCLEOTIDE SEQUENCE</scope>
    <source>
        <strain evidence="2">UUS1-1</strain>
    </source>
</reference>
<keyword evidence="3" id="KW-1185">Reference proteome</keyword>
<keyword evidence="1" id="KW-0812">Transmembrane</keyword>
<protein>
    <submittedName>
        <fullName evidence="2">TIGR04086 family membrane protein</fullName>
    </submittedName>
</protein>
<keyword evidence="1" id="KW-0472">Membrane</keyword>
<dbReference type="RefSeq" id="WP_181340036.1">
    <property type="nucleotide sequence ID" value="NZ_JAAKDE010000016.1"/>
</dbReference>
<evidence type="ECO:0000313" key="2">
    <source>
        <dbReference type="EMBL" id="MBA2133566.1"/>
    </source>
</evidence>
<sequence>MVKQERPAVNSRLALTAVFAGLRYVLALLLIAIFLLALTYWLGWDWSAYEQTIYQYTIYTAVVLGAMAAGYKAKAKGWLIGIILAVAVWLIFFIIGRLCGVEQKITDGLINGAIAVLLGIFGGVIGINL</sequence>
<feature type="transmembrane region" description="Helical" evidence="1">
    <location>
        <begin position="78"/>
        <end position="96"/>
    </location>
</feature>
<dbReference type="InterPro" id="IPR023804">
    <property type="entry name" value="DUF3792_TM"/>
</dbReference>
<evidence type="ECO:0000256" key="1">
    <source>
        <dbReference type="SAM" id="Phobius"/>
    </source>
</evidence>
<feature type="transmembrane region" description="Helical" evidence="1">
    <location>
        <begin position="53"/>
        <end position="71"/>
    </location>
</feature>
<name>A0A8J6HSW1_9FIRM</name>
<comment type="caution">
    <text evidence="2">The sequence shown here is derived from an EMBL/GenBank/DDBJ whole genome shotgun (WGS) entry which is preliminary data.</text>
</comment>
<feature type="transmembrane region" description="Helical" evidence="1">
    <location>
        <begin position="108"/>
        <end position="127"/>
    </location>
</feature>
<dbReference type="EMBL" id="JAAKDE010000016">
    <property type="protein sequence ID" value="MBA2133566.1"/>
    <property type="molecule type" value="Genomic_DNA"/>
</dbReference>
<accession>A0A8J6HSW1</accession>
<organism evidence="2 3">
    <name type="scientific">Capillibacterium thermochitinicola</name>
    <dbReference type="NCBI Taxonomy" id="2699427"/>
    <lineage>
        <taxon>Bacteria</taxon>
        <taxon>Bacillati</taxon>
        <taxon>Bacillota</taxon>
        <taxon>Capillibacterium</taxon>
    </lineage>
</organism>
<keyword evidence="1" id="KW-1133">Transmembrane helix</keyword>
<dbReference type="AlphaFoldDB" id="A0A8J6HSW1"/>
<dbReference type="NCBIfam" id="TIGR04086">
    <property type="entry name" value="TIGR04086_membr"/>
    <property type="match status" value="1"/>
</dbReference>
<feature type="transmembrane region" description="Helical" evidence="1">
    <location>
        <begin position="21"/>
        <end position="41"/>
    </location>
</feature>
<dbReference type="Pfam" id="PF12670">
    <property type="entry name" value="DUF3792"/>
    <property type="match status" value="1"/>
</dbReference>
<proteinExistence type="predicted"/>
<gene>
    <name evidence="2" type="ORF">G5B42_08445</name>
</gene>
<evidence type="ECO:0000313" key="3">
    <source>
        <dbReference type="Proteomes" id="UP000657177"/>
    </source>
</evidence>
<dbReference type="Proteomes" id="UP000657177">
    <property type="component" value="Unassembled WGS sequence"/>
</dbReference>